<dbReference type="Gene3D" id="1.20.1310.10">
    <property type="entry name" value="Cullin Repeats"/>
    <property type="match status" value="2"/>
</dbReference>
<dbReference type="GO" id="GO:0006511">
    <property type="term" value="P:ubiquitin-dependent protein catabolic process"/>
    <property type="evidence" value="ECO:0007669"/>
    <property type="project" value="InterPro"/>
</dbReference>
<dbReference type="InterPro" id="IPR036390">
    <property type="entry name" value="WH_DNA-bd_sf"/>
</dbReference>
<dbReference type="Gene3D" id="1.10.10.10">
    <property type="entry name" value="Winged helix-like DNA-binding domain superfamily/Winged helix DNA-binding domain"/>
    <property type="match status" value="1"/>
</dbReference>
<protein>
    <submittedName>
        <fullName evidence="5">Cullin</fullName>
    </submittedName>
</protein>
<dbReference type="AlphaFoldDB" id="A0AAV8ACP0"/>
<sequence length="699" mass="83526">MKSNLKQIQKFVTSVFEDQTNKLSFYQEYNLIYKCIISCKKDTLYQYLRSIIIKQTIKGSLFIEEYSENKMIDTFYDHCQKQFNSLEIINQMFTLLNVSFIEIQKLPPLELVGKQLWKTYLFQNEKSKSLNILAKLCSKLLEAIQKDRNDQKIEYKKVSFLLRMLVSLSKEMYEKSFELPFLKVTEEYYDVICFELIQKSTVGEYFKKIQEIYQKEKKRLRRYIPNTTRKKLLDLLINVCITKHIHILKNSPTGLVTLFKRFQNDELQIIYKLLVSMGQKAWLLGIFRQILLEYGESLNLSLRKIKDIFQIYQLIRNCINIRFAFNGIIVFGLENDHEFHIVCDQCFHKILNQTQKVARYLPLFIDFQIQNMENKDAEDIQSIFMRFSDILKFINDKDIFKKNYEFYLIRRIIRNRQNLKWEYKCIKSIKSKSWPALTLKMENILNNLDVSEYEKELYNKYQNEFKYDQHSSRKLTFQFDSGFAKINFYTKQNNKCIKNKLIAPTFQMLILLLFNQKFNGNSDININDNDNDNDNDKNNDNSLPPVFTIKEISDKINIPFEIVKLCISVLISKESPVLIRKSYVKENEINSEDEVTVNLNFNSNSNVTKIQEIYHQLIQKELKVKNKIDPHSRELLIQVTLMRIIKSQILMPEEELITEVKKKISYKFVPSVSKVEKNIRLLIKREYLKREDKSIRYLP</sequence>
<dbReference type="InterPro" id="IPR036388">
    <property type="entry name" value="WH-like_DNA-bd_sf"/>
</dbReference>
<dbReference type="FunFam" id="1.20.1310.10:FF:000001">
    <property type="entry name" value="Cullin 3"/>
    <property type="match status" value="1"/>
</dbReference>
<dbReference type="EMBL" id="JANTQA010000008">
    <property type="protein sequence ID" value="KAJ3451964.1"/>
    <property type="molecule type" value="Genomic_DNA"/>
</dbReference>
<evidence type="ECO:0000313" key="6">
    <source>
        <dbReference type="Proteomes" id="UP001146793"/>
    </source>
</evidence>
<dbReference type="InterPro" id="IPR016158">
    <property type="entry name" value="Cullin_homology"/>
</dbReference>
<dbReference type="Proteomes" id="UP001146793">
    <property type="component" value="Unassembled WGS sequence"/>
</dbReference>
<dbReference type="GO" id="GO:0031625">
    <property type="term" value="F:ubiquitin protein ligase binding"/>
    <property type="evidence" value="ECO:0007669"/>
    <property type="project" value="InterPro"/>
</dbReference>
<dbReference type="SUPFAM" id="SSF46785">
    <property type="entry name" value="Winged helix' DNA-binding domain"/>
    <property type="match status" value="1"/>
</dbReference>
<comment type="similarity">
    <text evidence="1 2 3">Belongs to the cullin family.</text>
</comment>
<dbReference type="InterPro" id="IPR045093">
    <property type="entry name" value="Cullin"/>
</dbReference>
<dbReference type="InterPro" id="IPR036317">
    <property type="entry name" value="Cullin_homology_sf"/>
</dbReference>
<dbReference type="Pfam" id="PF00888">
    <property type="entry name" value="Cullin"/>
    <property type="match status" value="1"/>
</dbReference>
<dbReference type="InterPro" id="IPR019559">
    <property type="entry name" value="Cullin_neddylation_domain"/>
</dbReference>
<evidence type="ECO:0000259" key="4">
    <source>
        <dbReference type="PROSITE" id="PS50069"/>
    </source>
</evidence>
<evidence type="ECO:0000313" key="5">
    <source>
        <dbReference type="EMBL" id="KAJ3451964.1"/>
    </source>
</evidence>
<dbReference type="Pfam" id="PF10557">
    <property type="entry name" value="Cullin_Nedd8"/>
    <property type="match status" value="1"/>
</dbReference>
<dbReference type="PROSITE" id="PS50069">
    <property type="entry name" value="CULLIN_2"/>
    <property type="match status" value="1"/>
</dbReference>
<proteinExistence type="inferred from homology"/>
<accession>A0AAV8ACP0</accession>
<dbReference type="SMART" id="SM00884">
    <property type="entry name" value="Cullin_Nedd8"/>
    <property type="match status" value="1"/>
</dbReference>
<dbReference type="InterPro" id="IPR016159">
    <property type="entry name" value="Cullin_repeat-like_dom_sf"/>
</dbReference>
<comment type="caution">
    <text evidence="5">The sequence shown here is derived from an EMBL/GenBank/DDBJ whole genome shotgun (WGS) entry which is preliminary data.</text>
</comment>
<evidence type="ECO:0000256" key="2">
    <source>
        <dbReference type="PROSITE-ProRule" id="PRU00330"/>
    </source>
</evidence>
<organism evidence="5 6">
    <name type="scientific">Anaeramoeba flamelloides</name>
    <dbReference type="NCBI Taxonomy" id="1746091"/>
    <lineage>
        <taxon>Eukaryota</taxon>
        <taxon>Metamonada</taxon>
        <taxon>Anaeramoebidae</taxon>
        <taxon>Anaeramoeba</taxon>
    </lineage>
</organism>
<dbReference type="InterPro" id="IPR001373">
    <property type="entry name" value="Cullin_N"/>
</dbReference>
<reference evidence="5" key="1">
    <citation type="submission" date="2022-08" db="EMBL/GenBank/DDBJ databases">
        <title>Novel sulphate-reducing endosymbionts in the free-living metamonad Anaeramoeba.</title>
        <authorList>
            <person name="Jerlstrom-Hultqvist J."/>
            <person name="Cepicka I."/>
            <person name="Gallot-Lavallee L."/>
            <person name="Salas-Leiva D."/>
            <person name="Curtis B.A."/>
            <person name="Zahonova K."/>
            <person name="Pipaliya S."/>
            <person name="Dacks J."/>
            <person name="Roger A.J."/>
        </authorList>
    </citation>
    <scope>NUCLEOTIDE SEQUENCE</scope>
    <source>
        <strain evidence="5">Busselton2</strain>
    </source>
</reference>
<gene>
    <name evidence="5" type="ORF">M0812_03723</name>
</gene>
<dbReference type="Gene3D" id="3.30.230.130">
    <property type="entry name" value="Cullin, Chain C, Domain 2"/>
    <property type="match status" value="1"/>
</dbReference>
<dbReference type="PANTHER" id="PTHR11932">
    <property type="entry name" value="CULLIN"/>
    <property type="match status" value="1"/>
</dbReference>
<name>A0AAV8ACP0_9EUKA</name>
<feature type="domain" description="Cullin family profile" evidence="4">
    <location>
        <begin position="356"/>
        <end position="571"/>
    </location>
</feature>
<dbReference type="SUPFAM" id="SSF75632">
    <property type="entry name" value="Cullin homology domain"/>
    <property type="match status" value="1"/>
</dbReference>
<dbReference type="SUPFAM" id="SSF74788">
    <property type="entry name" value="Cullin repeat-like"/>
    <property type="match status" value="1"/>
</dbReference>
<evidence type="ECO:0000256" key="1">
    <source>
        <dbReference type="ARBA" id="ARBA00006019"/>
    </source>
</evidence>
<evidence type="ECO:0000256" key="3">
    <source>
        <dbReference type="RuleBase" id="RU003829"/>
    </source>
</evidence>